<dbReference type="RefSeq" id="WP_078810925.1">
    <property type="nucleotide sequence ID" value="NZ_FUWM01000026.1"/>
</dbReference>
<dbReference type="Pfam" id="PF02754">
    <property type="entry name" value="CCG"/>
    <property type="match status" value="2"/>
</dbReference>
<accession>A0A1T4QBY5</accession>
<keyword evidence="1" id="KW-0560">Oxidoreductase</keyword>
<dbReference type="Gene3D" id="3.40.50.11810">
    <property type="match status" value="1"/>
</dbReference>
<gene>
    <name evidence="3" type="ORF">SAMN02745118_02502</name>
</gene>
<dbReference type="OrthoDB" id="9777685at2"/>
<feature type="domain" description="Cysteine-rich" evidence="2">
    <location>
        <begin position="3"/>
        <end position="86"/>
    </location>
</feature>
<dbReference type="STRING" id="142842.SAMN02745118_02502"/>
<protein>
    <submittedName>
        <fullName evidence="3">Heterodisulfide reductase subunit B</fullName>
    </submittedName>
</protein>
<evidence type="ECO:0000256" key="1">
    <source>
        <dbReference type="ARBA" id="ARBA00023002"/>
    </source>
</evidence>
<dbReference type="InterPro" id="IPR004017">
    <property type="entry name" value="Cys_rich_dom"/>
</dbReference>
<feature type="domain" description="Cysteine-rich" evidence="2">
    <location>
        <begin position="142"/>
        <end position="232"/>
    </location>
</feature>
<dbReference type="PANTHER" id="PTHR42947:SF1">
    <property type="entry name" value="COB--COM HETERODISULFIDE REDUCTASE SUBUNIT B 1"/>
    <property type="match status" value="1"/>
</dbReference>
<dbReference type="GO" id="GO:0016491">
    <property type="term" value="F:oxidoreductase activity"/>
    <property type="evidence" value="ECO:0007669"/>
    <property type="project" value="UniProtKB-KW"/>
</dbReference>
<evidence type="ECO:0000313" key="3">
    <source>
        <dbReference type="EMBL" id="SKA01184.1"/>
    </source>
</evidence>
<dbReference type="Proteomes" id="UP000190625">
    <property type="component" value="Unassembled WGS sequence"/>
</dbReference>
<evidence type="ECO:0000313" key="4">
    <source>
        <dbReference type="Proteomes" id="UP000190625"/>
    </source>
</evidence>
<dbReference type="InterPro" id="IPR051278">
    <property type="entry name" value="HdrB/HdrD_reductase"/>
</dbReference>
<dbReference type="Gene3D" id="1.20.1050.140">
    <property type="match status" value="1"/>
</dbReference>
<evidence type="ECO:0000259" key="2">
    <source>
        <dbReference type="Pfam" id="PF02754"/>
    </source>
</evidence>
<keyword evidence="4" id="KW-1185">Reference proteome</keyword>
<dbReference type="AlphaFoldDB" id="A0A1T4QBY5"/>
<organism evidence="3 4">
    <name type="scientific">Selenihalanaerobacter shriftii</name>
    <dbReference type="NCBI Taxonomy" id="142842"/>
    <lineage>
        <taxon>Bacteria</taxon>
        <taxon>Bacillati</taxon>
        <taxon>Bacillota</taxon>
        <taxon>Clostridia</taxon>
        <taxon>Halanaerobiales</taxon>
        <taxon>Halobacteroidaceae</taxon>
        <taxon>Selenihalanaerobacter</taxon>
    </lineage>
</organism>
<proteinExistence type="predicted"/>
<dbReference type="EMBL" id="FUWM01000026">
    <property type="protein sequence ID" value="SKA01184.1"/>
    <property type="molecule type" value="Genomic_DNA"/>
</dbReference>
<dbReference type="PANTHER" id="PTHR42947">
    <property type="entry name" value="COB--COM HETERODISULFIDE REDUCTASE SUBUNIT B 1"/>
    <property type="match status" value="1"/>
</dbReference>
<reference evidence="4" key="1">
    <citation type="submission" date="2017-02" db="EMBL/GenBank/DDBJ databases">
        <authorList>
            <person name="Varghese N."/>
            <person name="Submissions S."/>
        </authorList>
    </citation>
    <scope>NUCLEOTIDE SEQUENCE [LARGE SCALE GENOMIC DNA]</scope>
    <source>
        <strain evidence="4">ATCC BAA-73</strain>
    </source>
</reference>
<sequence length="287" mass="31330">MKVGYYPGCSLESTAEGYNEATINVLETLGVDLVEIDDWNCCGSTPAHQTDHLLALGLSARNLVQAEEQGLDKMTAPCAACYNHIKQVEVEFEEHPEEINNVLEKPYKGGVSVYNLIEILVDLVGIDTIESKVKKPLRGLKVAPFYGCLLTRPAKVTNFDHPTDPQSMDRLLEALGAEVVDWGSKTDCCGASYVLTATDIVLKHSGNILKDAKAAGADVISVACPLCQLNLDSRQTEIEKQIGRNLNMPILYITELLALSLGFSKGELDLEKRLVSPKSILKKKSVI</sequence>
<name>A0A1T4QBY5_9FIRM</name>